<keyword evidence="12 15" id="KW-0503">Monooxygenase</keyword>
<comment type="cofactor">
    <cofactor evidence="1 14">
        <name>heme</name>
        <dbReference type="ChEBI" id="CHEBI:30413"/>
    </cofactor>
</comment>
<evidence type="ECO:0000313" key="17">
    <source>
        <dbReference type="Proteomes" id="UP000668214"/>
    </source>
</evidence>
<dbReference type="GO" id="GO:0005789">
    <property type="term" value="C:endoplasmic reticulum membrane"/>
    <property type="evidence" value="ECO:0007669"/>
    <property type="project" value="UniProtKB-SubCell"/>
</dbReference>
<evidence type="ECO:0000256" key="14">
    <source>
        <dbReference type="PIRSR" id="PIRSR602401-1"/>
    </source>
</evidence>
<sequence>IFLTAVVIILFMAFIFEVNKKELYKLKKKLEFIISLPGASIFSSLIDSLRIAYNYKELINCIDAVIKKYGNLTRFIIGTDIFVVLAKPEDYKLVLTNINGNYKTSVTQPWEALLGEGIIRASGASHKLRRKIIHSLMNTKYLSEYITYFDSCSNLCTDILEKNVDGPMFDLGPYIAQYVFNIFLVTTVGSQGITHKDRLEILHKQKEYVNLIASLSLVFNSIICNCCRLFKDAYSKLLKPWLRLNWIFSFTKNRKQMCIAQKTVLDFIYNISPRQSGNNIVLQYNNYNKTIFKPIFNNYYDRIEQIRANVSNKSCDVSDENILDDMRNYFAAIQNTITEATSFIMLMLAKYTDVQEKLRQEILVTFNNNDKIDAERLLSMRYIYMVSQETLRLFPVVPIISRQVTEDIKLESYTLPEGCYVMIPIFAIHRNPMHWYKPLEFIPERFSSTHHRYTFIPFGLGLRDCVGQKYAFLFMATIIVNLLRRFRFVTVGDLNDIKTTTDIVLRPQHVKMSISRI</sequence>
<keyword evidence="10 15" id="KW-0560">Oxidoreductase</keyword>
<evidence type="ECO:0000256" key="11">
    <source>
        <dbReference type="ARBA" id="ARBA00023004"/>
    </source>
</evidence>
<dbReference type="GO" id="GO:0004497">
    <property type="term" value="F:monooxygenase activity"/>
    <property type="evidence" value="ECO:0007669"/>
    <property type="project" value="UniProtKB-KW"/>
</dbReference>
<dbReference type="GO" id="GO:0016705">
    <property type="term" value="F:oxidoreductase activity, acting on paired donors, with incorporation or reduction of molecular oxygen"/>
    <property type="evidence" value="ECO:0007669"/>
    <property type="project" value="InterPro"/>
</dbReference>
<dbReference type="GO" id="GO:0020037">
    <property type="term" value="F:heme binding"/>
    <property type="evidence" value="ECO:0007669"/>
    <property type="project" value="InterPro"/>
</dbReference>
<comment type="function">
    <text evidence="2">May be involved in the metabolism of insect hormones and in the breakdown of synthetic insecticides.</text>
</comment>
<dbReference type="GO" id="GO:0005506">
    <property type="term" value="F:iron ion binding"/>
    <property type="evidence" value="ECO:0007669"/>
    <property type="project" value="InterPro"/>
</dbReference>
<organism evidence="16 17">
    <name type="scientific">Pseudoatta argentina</name>
    <dbReference type="NCBI Taxonomy" id="621737"/>
    <lineage>
        <taxon>Eukaryota</taxon>
        <taxon>Metazoa</taxon>
        <taxon>Ecdysozoa</taxon>
        <taxon>Arthropoda</taxon>
        <taxon>Hexapoda</taxon>
        <taxon>Insecta</taxon>
        <taxon>Pterygota</taxon>
        <taxon>Neoptera</taxon>
        <taxon>Endopterygota</taxon>
        <taxon>Hymenoptera</taxon>
        <taxon>Apocrita</taxon>
        <taxon>Aculeata</taxon>
        <taxon>Formicoidea</taxon>
        <taxon>Formicidae</taxon>
        <taxon>Myrmicinae</taxon>
        <taxon>Pseudoatta</taxon>
    </lineage>
</organism>
<evidence type="ECO:0000256" key="2">
    <source>
        <dbReference type="ARBA" id="ARBA00003690"/>
    </source>
</evidence>
<dbReference type="InterPro" id="IPR036396">
    <property type="entry name" value="Cyt_P450_sf"/>
</dbReference>
<keyword evidence="6 14" id="KW-0349">Heme</keyword>
<dbReference type="Gene3D" id="1.10.630.10">
    <property type="entry name" value="Cytochrome P450"/>
    <property type="match status" value="1"/>
</dbReference>
<dbReference type="PRINTS" id="PR00385">
    <property type="entry name" value="P450"/>
</dbReference>
<keyword evidence="17" id="KW-1185">Reference proteome</keyword>
<dbReference type="InterPro" id="IPR002401">
    <property type="entry name" value="Cyt_P450_E_grp-I"/>
</dbReference>
<dbReference type="Pfam" id="PF00067">
    <property type="entry name" value="p450"/>
    <property type="match status" value="1"/>
</dbReference>
<keyword evidence="8" id="KW-0256">Endoplasmic reticulum</keyword>
<evidence type="ECO:0000313" key="16">
    <source>
        <dbReference type="EMBL" id="KAG5307522.1"/>
    </source>
</evidence>
<dbReference type="PANTHER" id="PTHR24291">
    <property type="entry name" value="CYTOCHROME P450 FAMILY 4"/>
    <property type="match status" value="1"/>
</dbReference>
<evidence type="ECO:0000256" key="13">
    <source>
        <dbReference type="ARBA" id="ARBA00023136"/>
    </source>
</evidence>
<reference evidence="16" key="1">
    <citation type="submission" date="2020-02" db="EMBL/GenBank/DDBJ databases">
        <title>Relaxed selection underlies rapid genomic changes in the transitions from sociality to social parasitism in ants.</title>
        <authorList>
            <person name="Bi X."/>
        </authorList>
    </citation>
    <scope>NUCLEOTIDE SEQUENCE</scope>
    <source>
        <strain evidence="16">BGI-DK2014c</strain>
        <tissue evidence="16">Whole body</tissue>
    </source>
</reference>
<keyword evidence="9" id="KW-0492">Microsome</keyword>
<evidence type="ECO:0000256" key="7">
    <source>
        <dbReference type="ARBA" id="ARBA00022723"/>
    </source>
</evidence>
<evidence type="ECO:0000256" key="1">
    <source>
        <dbReference type="ARBA" id="ARBA00001971"/>
    </source>
</evidence>
<gene>
    <name evidence="16" type="primary">Cyp4c1_4</name>
    <name evidence="16" type="ORF">G6Z78_0012372</name>
</gene>
<evidence type="ECO:0000256" key="8">
    <source>
        <dbReference type="ARBA" id="ARBA00022824"/>
    </source>
</evidence>
<keyword evidence="7 14" id="KW-0479">Metal-binding</keyword>
<dbReference type="EMBL" id="JAANIA010002908">
    <property type="protein sequence ID" value="KAG5307522.1"/>
    <property type="molecule type" value="Genomic_DNA"/>
</dbReference>
<proteinExistence type="inferred from homology"/>
<feature type="binding site" description="axial binding residue" evidence="14">
    <location>
        <position position="465"/>
    </location>
    <ligand>
        <name>heme</name>
        <dbReference type="ChEBI" id="CHEBI:30413"/>
    </ligand>
    <ligandPart>
        <name>Fe</name>
        <dbReference type="ChEBI" id="CHEBI:18248"/>
    </ligandPart>
</feature>
<evidence type="ECO:0000256" key="6">
    <source>
        <dbReference type="ARBA" id="ARBA00022617"/>
    </source>
</evidence>
<feature type="non-terminal residue" evidence="16">
    <location>
        <position position="1"/>
    </location>
</feature>
<evidence type="ECO:0000256" key="3">
    <source>
        <dbReference type="ARBA" id="ARBA00004174"/>
    </source>
</evidence>
<evidence type="ECO:0000256" key="15">
    <source>
        <dbReference type="RuleBase" id="RU000461"/>
    </source>
</evidence>
<dbReference type="InterPro" id="IPR001128">
    <property type="entry name" value="Cyt_P450"/>
</dbReference>
<comment type="similarity">
    <text evidence="5 15">Belongs to the cytochrome P450 family.</text>
</comment>
<dbReference type="AlphaFoldDB" id="A0A836EW43"/>
<keyword evidence="11 14" id="KW-0408">Iron</keyword>
<dbReference type="Proteomes" id="UP000668214">
    <property type="component" value="Unassembled WGS sequence"/>
</dbReference>
<dbReference type="PROSITE" id="PS00086">
    <property type="entry name" value="CYTOCHROME_P450"/>
    <property type="match status" value="1"/>
</dbReference>
<evidence type="ECO:0000256" key="12">
    <source>
        <dbReference type="ARBA" id="ARBA00023033"/>
    </source>
</evidence>
<evidence type="ECO:0000256" key="10">
    <source>
        <dbReference type="ARBA" id="ARBA00023002"/>
    </source>
</evidence>
<evidence type="ECO:0000256" key="9">
    <source>
        <dbReference type="ARBA" id="ARBA00022848"/>
    </source>
</evidence>
<comment type="subcellular location">
    <subcellularLocation>
        <location evidence="4">Endoplasmic reticulum membrane</location>
        <topology evidence="4">Peripheral membrane protein</topology>
    </subcellularLocation>
    <subcellularLocation>
        <location evidence="3">Microsome membrane</location>
        <topology evidence="3">Peripheral membrane protein</topology>
    </subcellularLocation>
</comment>
<name>A0A836EW43_9HYME</name>
<dbReference type="PRINTS" id="PR00463">
    <property type="entry name" value="EP450I"/>
</dbReference>
<evidence type="ECO:0000256" key="4">
    <source>
        <dbReference type="ARBA" id="ARBA00004406"/>
    </source>
</evidence>
<evidence type="ECO:0000256" key="5">
    <source>
        <dbReference type="ARBA" id="ARBA00010617"/>
    </source>
</evidence>
<dbReference type="InterPro" id="IPR017972">
    <property type="entry name" value="Cyt_P450_CS"/>
</dbReference>
<protein>
    <submittedName>
        <fullName evidence="16">CP4C1 protein</fullName>
    </submittedName>
</protein>
<keyword evidence="13" id="KW-0472">Membrane</keyword>
<comment type="caution">
    <text evidence="16">The sequence shown here is derived from an EMBL/GenBank/DDBJ whole genome shotgun (WGS) entry which is preliminary data.</text>
</comment>
<dbReference type="PANTHER" id="PTHR24291:SF189">
    <property type="entry name" value="CYTOCHROME P450 4C3-RELATED"/>
    <property type="match status" value="1"/>
</dbReference>
<feature type="non-terminal residue" evidence="16">
    <location>
        <position position="517"/>
    </location>
</feature>
<dbReference type="SUPFAM" id="SSF48264">
    <property type="entry name" value="Cytochrome P450"/>
    <property type="match status" value="1"/>
</dbReference>
<accession>A0A836EW43</accession>
<dbReference type="InterPro" id="IPR050196">
    <property type="entry name" value="Cytochrome_P450_Monoox"/>
</dbReference>